<feature type="transmembrane region" description="Helical" evidence="1">
    <location>
        <begin position="50"/>
        <end position="74"/>
    </location>
</feature>
<keyword evidence="1" id="KW-0472">Membrane</keyword>
<keyword evidence="3" id="KW-1185">Reference proteome</keyword>
<organism evidence="2 3">
    <name type="scientific">Methylovulum psychrotolerans</name>
    <dbReference type="NCBI Taxonomy" id="1704499"/>
    <lineage>
        <taxon>Bacteria</taxon>
        <taxon>Pseudomonadati</taxon>
        <taxon>Pseudomonadota</taxon>
        <taxon>Gammaproteobacteria</taxon>
        <taxon>Methylococcales</taxon>
        <taxon>Methylococcaceae</taxon>
        <taxon>Methylovulum</taxon>
    </lineage>
</organism>
<evidence type="ECO:0000313" key="3">
    <source>
        <dbReference type="Proteomes" id="UP000197019"/>
    </source>
</evidence>
<reference evidence="2 3" key="1">
    <citation type="submission" date="2017-06" db="EMBL/GenBank/DDBJ databases">
        <title>Genome Sequencing of the methanotroph Methylovulum psychrotolerants str. HV10-M2 isolated from a high-altitude environment.</title>
        <authorList>
            <person name="Mateos-Rivera A."/>
        </authorList>
    </citation>
    <scope>NUCLEOTIDE SEQUENCE [LARGE SCALE GENOMIC DNA]</scope>
    <source>
        <strain evidence="2 3">HV10_M2</strain>
    </source>
</reference>
<name>A0A1Z4C4D1_9GAMM</name>
<gene>
    <name evidence="2" type="ORF">CEK71_21355</name>
</gene>
<sequence length="96" mass="10263">MGWSKAYLEHFLSKSLAKDSPINVPMTAQTEPIMPVTISPDGLLGWAVRLGLAVMTVGVALLGCGMAISSYSWFLGLRRPIRAVSAVGFDPPMRAS</sequence>
<dbReference type="Proteomes" id="UP000197019">
    <property type="component" value="Chromosome"/>
</dbReference>
<dbReference type="AlphaFoldDB" id="A0A1Z4C4D1"/>
<dbReference type="EMBL" id="CP022129">
    <property type="protein sequence ID" value="ASF48402.1"/>
    <property type="molecule type" value="Genomic_DNA"/>
</dbReference>
<protein>
    <submittedName>
        <fullName evidence="2">Uncharacterized protein</fullName>
    </submittedName>
</protein>
<proteinExistence type="predicted"/>
<dbReference type="KEGG" id="mpsy:CEK71_21355"/>
<keyword evidence="1" id="KW-1133">Transmembrane helix</keyword>
<accession>A0A1Z4C4D1</accession>
<evidence type="ECO:0000256" key="1">
    <source>
        <dbReference type="SAM" id="Phobius"/>
    </source>
</evidence>
<evidence type="ECO:0000313" key="2">
    <source>
        <dbReference type="EMBL" id="ASF48402.1"/>
    </source>
</evidence>
<keyword evidence="1" id="KW-0812">Transmembrane</keyword>